<reference evidence="3 4" key="1">
    <citation type="submission" date="2024-05" db="EMBL/GenBank/DDBJ databases">
        <title>Haplotype-resolved chromosome-level genome assembly of Huyou (Citrus changshanensis).</title>
        <authorList>
            <person name="Miao C."/>
            <person name="Chen W."/>
            <person name="Wu Y."/>
            <person name="Wang L."/>
            <person name="Zhao S."/>
            <person name="Grierson D."/>
            <person name="Xu C."/>
            <person name="Chen K."/>
        </authorList>
    </citation>
    <scope>NUCLEOTIDE SEQUENCE [LARGE SCALE GENOMIC DNA]</scope>
    <source>
        <strain evidence="3">01-14</strain>
        <tissue evidence="3">Leaf</tissue>
    </source>
</reference>
<feature type="region of interest" description="Disordered" evidence="1">
    <location>
        <begin position="141"/>
        <end position="160"/>
    </location>
</feature>
<dbReference type="PANTHER" id="PTHR42648:SF26">
    <property type="entry name" value="INTEGRASE CATALYTIC DOMAIN-CONTAINING PROTEIN"/>
    <property type="match status" value="1"/>
</dbReference>
<dbReference type="Pfam" id="PF25597">
    <property type="entry name" value="SH3_retrovirus"/>
    <property type="match status" value="1"/>
</dbReference>
<dbReference type="PANTHER" id="PTHR42648">
    <property type="entry name" value="TRANSPOSASE, PUTATIVE-RELATED"/>
    <property type="match status" value="1"/>
</dbReference>
<gene>
    <name evidence="3" type="ORF">WN944_014213</name>
</gene>
<dbReference type="InterPro" id="IPR039537">
    <property type="entry name" value="Retrotran_Ty1/copia-like"/>
</dbReference>
<dbReference type="Proteomes" id="UP001428341">
    <property type="component" value="Unassembled WGS sequence"/>
</dbReference>
<evidence type="ECO:0000313" key="3">
    <source>
        <dbReference type="EMBL" id="KAK9199026.1"/>
    </source>
</evidence>
<evidence type="ECO:0000259" key="2">
    <source>
        <dbReference type="Pfam" id="PF25597"/>
    </source>
</evidence>
<accession>A0AAP0QKK7</accession>
<protein>
    <recommendedName>
        <fullName evidence="2">Retroviral polymerase SH3-like domain-containing protein</fullName>
    </recommendedName>
</protein>
<proteinExistence type="predicted"/>
<keyword evidence="4" id="KW-1185">Reference proteome</keyword>
<dbReference type="EMBL" id="JBCGBO010000005">
    <property type="protein sequence ID" value="KAK9199026.1"/>
    <property type="molecule type" value="Genomic_DNA"/>
</dbReference>
<organism evidence="3 4">
    <name type="scientific">Citrus x changshan-huyou</name>
    <dbReference type="NCBI Taxonomy" id="2935761"/>
    <lineage>
        <taxon>Eukaryota</taxon>
        <taxon>Viridiplantae</taxon>
        <taxon>Streptophyta</taxon>
        <taxon>Embryophyta</taxon>
        <taxon>Tracheophyta</taxon>
        <taxon>Spermatophyta</taxon>
        <taxon>Magnoliopsida</taxon>
        <taxon>eudicotyledons</taxon>
        <taxon>Gunneridae</taxon>
        <taxon>Pentapetalae</taxon>
        <taxon>rosids</taxon>
        <taxon>malvids</taxon>
        <taxon>Sapindales</taxon>
        <taxon>Rutaceae</taxon>
        <taxon>Aurantioideae</taxon>
        <taxon>Citrus</taxon>
    </lineage>
</organism>
<evidence type="ECO:0000256" key="1">
    <source>
        <dbReference type="SAM" id="MobiDB-lite"/>
    </source>
</evidence>
<comment type="caution">
    <text evidence="3">The sequence shown here is derived from an EMBL/GenBank/DDBJ whole genome shotgun (WGS) entry which is preliminary data.</text>
</comment>
<dbReference type="AlphaFoldDB" id="A0AAP0QKK7"/>
<name>A0AAP0QKK7_9ROSI</name>
<feature type="domain" description="Retroviral polymerase SH3-like" evidence="2">
    <location>
        <begin position="49"/>
        <end position="109"/>
    </location>
</feature>
<dbReference type="InterPro" id="IPR057670">
    <property type="entry name" value="SH3_retrovirus"/>
</dbReference>
<evidence type="ECO:0000313" key="4">
    <source>
        <dbReference type="Proteomes" id="UP001428341"/>
    </source>
</evidence>
<sequence>MPLKLWWNAFETAAYLINRMPTQALGHISPYKKLYNNEPNYAFLKTFGCACFPYLRPYNQHKLQYHTTKCVFIGYTLQHKGYKCLDSTGRVYVARHVIFNENEFPFVIDKNFETNKSESRTSSQSNYQQLLLLPCGTFSTPQSNSNPYKTSKKGEHNSTQDTMQASFENQIRTPNQDQIQTHQPNTETQLERVNIEPKRPLEPLNTHPMVTRSKHGIYKPKIYLAQRNSYELPTNIASAIRNVKWRNAILDEYKGHLRSSETTLGNW</sequence>